<dbReference type="SUPFAM" id="SSF103473">
    <property type="entry name" value="MFS general substrate transporter"/>
    <property type="match status" value="1"/>
</dbReference>
<evidence type="ECO:0000256" key="8">
    <source>
        <dbReference type="SAM" id="Phobius"/>
    </source>
</evidence>
<evidence type="ECO:0000256" key="5">
    <source>
        <dbReference type="ARBA" id="ARBA00023136"/>
    </source>
</evidence>
<feature type="transmembrane region" description="Helical" evidence="8">
    <location>
        <begin position="229"/>
        <end position="252"/>
    </location>
</feature>
<feature type="compositionally biased region" description="Polar residues" evidence="7">
    <location>
        <begin position="1"/>
        <end position="32"/>
    </location>
</feature>
<dbReference type="PROSITE" id="PS50850">
    <property type="entry name" value="MFS"/>
    <property type="match status" value="1"/>
</dbReference>
<dbReference type="Pfam" id="PF07690">
    <property type="entry name" value="MFS_1"/>
    <property type="match status" value="1"/>
</dbReference>
<comment type="caution">
    <text evidence="10">The sequence shown here is derived from an EMBL/GenBank/DDBJ whole genome shotgun (WGS) entry which is preliminary data.</text>
</comment>
<dbReference type="OrthoDB" id="3066029at2759"/>
<evidence type="ECO:0000256" key="1">
    <source>
        <dbReference type="ARBA" id="ARBA00004141"/>
    </source>
</evidence>
<dbReference type="PANTHER" id="PTHR23502:SF21">
    <property type="entry name" value="DITYROSINE TRANSPORTER 1"/>
    <property type="match status" value="1"/>
</dbReference>
<reference evidence="10 11" key="1">
    <citation type="submission" date="2016-08" db="EMBL/GenBank/DDBJ databases">
        <title>Draft genome sequence of allopolyploid Zygosaccharomyces rouxii.</title>
        <authorList>
            <person name="Watanabe J."/>
            <person name="Uehara K."/>
            <person name="Mogi Y."/>
            <person name="Tsukioka Y."/>
        </authorList>
    </citation>
    <scope>NUCLEOTIDE SEQUENCE [LARGE SCALE GENOMIC DNA]</scope>
    <source>
        <strain evidence="10 11">NBRC 110957</strain>
    </source>
</reference>
<protein>
    <recommendedName>
        <fullName evidence="9">Major facilitator superfamily (MFS) profile domain-containing protein</fullName>
    </recommendedName>
</protein>
<keyword evidence="3 8" id="KW-0812">Transmembrane</keyword>
<dbReference type="Proteomes" id="UP000187013">
    <property type="component" value="Unassembled WGS sequence"/>
</dbReference>
<evidence type="ECO:0000256" key="2">
    <source>
        <dbReference type="ARBA" id="ARBA00022448"/>
    </source>
</evidence>
<dbReference type="GO" id="GO:0005275">
    <property type="term" value="F:amine transmembrane transporter activity"/>
    <property type="evidence" value="ECO:0007669"/>
    <property type="project" value="TreeGrafter"/>
</dbReference>
<proteinExistence type="inferred from homology"/>
<feature type="region of interest" description="Disordered" evidence="7">
    <location>
        <begin position="1"/>
        <end position="43"/>
    </location>
</feature>
<evidence type="ECO:0000313" key="11">
    <source>
        <dbReference type="Proteomes" id="UP000187013"/>
    </source>
</evidence>
<evidence type="ECO:0000256" key="6">
    <source>
        <dbReference type="ARBA" id="ARBA00038347"/>
    </source>
</evidence>
<evidence type="ECO:0000256" key="4">
    <source>
        <dbReference type="ARBA" id="ARBA00022989"/>
    </source>
</evidence>
<keyword evidence="4 8" id="KW-1133">Transmembrane helix</keyword>
<dbReference type="GO" id="GO:0005886">
    <property type="term" value="C:plasma membrane"/>
    <property type="evidence" value="ECO:0007669"/>
    <property type="project" value="TreeGrafter"/>
</dbReference>
<feature type="transmembrane region" description="Helical" evidence="8">
    <location>
        <begin position="196"/>
        <end position="217"/>
    </location>
</feature>
<dbReference type="Gene3D" id="1.20.1250.20">
    <property type="entry name" value="MFS general substrate transporter like domains"/>
    <property type="match status" value="1"/>
</dbReference>
<feature type="transmembrane region" description="Helical" evidence="8">
    <location>
        <begin position="506"/>
        <end position="525"/>
    </location>
</feature>
<sequence>MSENSDTNVINVGSAPEVSNESSMTFRTSATNMEEPLDSSIKKSPRIVEVNQYDAKDDTSAIALAPESVKKVSSLEPTPQKGLKDFALDDEPYTCFTWYQKMVIFAIVIFIGFLGPMAGNIYIPALPLLQQKFDVGSTTINSSVSAFMAVFSVGPLFWGMFADSTGRKFLYIISLLLLIIVNVLLAAVPANIGALYVLRVFQAFGSSSAISLGTGTVTDITSPKHRGKAIGYFMMGPNMGPILAPIISGLILMNGEAWRWLFGFTSIMSGVAFIAVLLILPETLRCIVGNGDQRWKKSGNFGTNAHEDVESLGSVEPPAWRLFPDIGIQKPVNTGPRFQFLYPRPSKPSLHIYWSMMKMMPVTISSISTALLFANYYAFSVTMSHFLQTDYNLSNLEVGASYVCPGIAMLIGSQSGGHLSDYMRQRWVKNHENQKFPLEFRLILQILGILINMAGCIGYGWSIYKHYHLSVILVFSALSAFGLTWCSNTTMTYLSELLSRRTAGAIAVSSFFRNVGATISSAIIMKLCNVMGIGWCFTGLGLCNLISLAGVLYLLKNSGHWQGKINNAM</sequence>
<comment type="subcellular location">
    <subcellularLocation>
        <location evidence="1">Membrane</location>
        <topology evidence="1">Multi-pass membrane protein</topology>
    </subcellularLocation>
</comment>
<dbReference type="EMBL" id="BDGX01000045">
    <property type="protein sequence ID" value="GAV55313.1"/>
    <property type="molecule type" value="Genomic_DNA"/>
</dbReference>
<evidence type="ECO:0000259" key="9">
    <source>
        <dbReference type="PROSITE" id="PS50850"/>
    </source>
</evidence>
<dbReference type="AlphaFoldDB" id="A0A1Q3AII2"/>
<feature type="transmembrane region" description="Helical" evidence="8">
    <location>
        <begin position="102"/>
        <end position="123"/>
    </location>
</feature>
<feature type="domain" description="Major facilitator superfamily (MFS) profile" evidence="9">
    <location>
        <begin position="104"/>
        <end position="559"/>
    </location>
</feature>
<dbReference type="InterPro" id="IPR020846">
    <property type="entry name" value="MFS_dom"/>
</dbReference>
<feature type="transmembrane region" description="Helical" evidence="8">
    <location>
        <begin position="531"/>
        <end position="555"/>
    </location>
</feature>
<gene>
    <name evidence="10" type="ORF">ZYGR_0AS06370</name>
</gene>
<name>A0A1Q3AII2_ZYGRO</name>
<dbReference type="InterPro" id="IPR036259">
    <property type="entry name" value="MFS_trans_sf"/>
</dbReference>
<evidence type="ECO:0000313" key="10">
    <source>
        <dbReference type="EMBL" id="GAV55313.1"/>
    </source>
</evidence>
<evidence type="ECO:0000256" key="3">
    <source>
        <dbReference type="ARBA" id="ARBA00022692"/>
    </source>
</evidence>
<feature type="transmembrane region" description="Helical" evidence="8">
    <location>
        <begin position="258"/>
        <end position="280"/>
    </location>
</feature>
<feature type="transmembrane region" description="Helical" evidence="8">
    <location>
        <begin position="359"/>
        <end position="379"/>
    </location>
</feature>
<dbReference type="PANTHER" id="PTHR23502">
    <property type="entry name" value="MAJOR FACILITATOR SUPERFAMILY"/>
    <property type="match status" value="1"/>
</dbReference>
<evidence type="ECO:0000256" key="7">
    <source>
        <dbReference type="SAM" id="MobiDB-lite"/>
    </source>
</evidence>
<feature type="transmembrane region" description="Helical" evidence="8">
    <location>
        <begin position="467"/>
        <end position="486"/>
    </location>
</feature>
<keyword evidence="2" id="KW-0813">Transport</keyword>
<dbReference type="FunFam" id="1.20.1720.10:FF:000009">
    <property type="entry name" value="MFS multidrug transporter"/>
    <property type="match status" value="1"/>
</dbReference>
<dbReference type="InterPro" id="IPR011701">
    <property type="entry name" value="MFS"/>
</dbReference>
<feature type="transmembrane region" description="Helical" evidence="8">
    <location>
        <begin position="143"/>
        <end position="162"/>
    </location>
</feature>
<organism evidence="10 11">
    <name type="scientific">Zygosaccharomyces rouxii</name>
    <dbReference type="NCBI Taxonomy" id="4956"/>
    <lineage>
        <taxon>Eukaryota</taxon>
        <taxon>Fungi</taxon>
        <taxon>Dikarya</taxon>
        <taxon>Ascomycota</taxon>
        <taxon>Saccharomycotina</taxon>
        <taxon>Saccharomycetes</taxon>
        <taxon>Saccharomycetales</taxon>
        <taxon>Saccharomycetaceae</taxon>
        <taxon>Zygosaccharomyces</taxon>
    </lineage>
</organism>
<accession>A0A1Q3AII2</accession>
<dbReference type="Gene3D" id="1.20.1720.10">
    <property type="entry name" value="Multidrug resistance protein D"/>
    <property type="match status" value="1"/>
</dbReference>
<keyword evidence="5 8" id="KW-0472">Membrane</keyword>
<feature type="transmembrane region" description="Helical" evidence="8">
    <location>
        <begin position="169"/>
        <end position="190"/>
    </location>
</feature>
<comment type="similarity">
    <text evidence="6">Belongs to the major facilitator superfamily. CAR1 family.</text>
</comment>
<feature type="transmembrane region" description="Helical" evidence="8">
    <location>
        <begin position="440"/>
        <end position="461"/>
    </location>
</feature>